<organism evidence="1 2">
    <name type="scientific">Exophiala bonariae</name>
    <dbReference type="NCBI Taxonomy" id="1690606"/>
    <lineage>
        <taxon>Eukaryota</taxon>
        <taxon>Fungi</taxon>
        <taxon>Dikarya</taxon>
        <taxon>Ascomycota</taxon>
        <taxon>Pezizomycotina</taxon>
        <taxon>Eurotiomycetes</taxon>
        <taxon>Chaetothyriomycetidae</taxon>
        <taxon>Chaetothyriales</taxon>
        <taxon>Herpotrichiellaceae</taxon>
        <taxon>Exophiala</taxon>
    </lineage>
</organism>
<reference evidence="1 2" key="1">
    <citation type="submission" date="2023-08" db="EMBL/GenBank/DDBJ databases">
        <title>Black Yeasts Isolated from many extreme environments.</title>
        <authorList>
            <person name="Coleine C."/>
            <person name="Stajich J.E."/>
            <person name="Selbmann L."/>
        </authorList>
    </citation>
    <scope>NUCLEOTIDE SEQUENCE [LARGE SCALE GENOMIC DNA]</scope>
    <source>
        <strain evidence="1 2">CCFEE 5792</strain>
    </source>
</reference>
<dbReference type="RefSeq" id="XP_064710243.1">
    <property type="nucleotide sequence ID" value="XM_064851240.1"/>
</dbReference>
<comment type="caution">
    <text evidence="1">The sequence shown here is derived from an EMBL/GenBank/DDBJ whole genome shotgun (WGS) entry which is preliminary data.</text>
</comment>
<sequence>MTFPTIIRSISDAFNNEAESIEKSLRDIAERSRENIKSDEKIADRYLDDYRSILERADALLTSSYHELQARETPDMPRPKRAELRRDLKKIKTAARNILRQRLLHTTEKSRIKYHMTSRRSTTPVGEALLPCDHALNGHLDFDNDHLQAWGNVRLTQQAGCLSSFLLEVDDLHLNEQPGGKLTKM</sequence>
<protein>
    <submittedName>
        <fullName evidence="1">Uncharacterized protein</fullName>
    </submittedName>
</protein>
<keyword evidence="2" id="KW-1185">Reference proteome</keyword>
<name>A0AAV9NKS1_9EURO</name>
<dbReference type="GeneID" id="89975853"/>
<evidence type="ECO:0000313" key="2">
    <source>
        <dbReference type="Proteomes" id="UP001358417"/>
    </source>
</evidence>
<dbReference type="AlphaFoldDB" id="A0AAV9NKS1"/>
<proteinExistence type="predicted"/>
<evidence type="ECO:0000313" key="1">
    <source>
        <dbReference type="EMBL" id="KAK5061146.1"/>
    </source>
</evidence>
<dbReference type="Proteomes" id="UP001358417">
    <property type="component" value="Unassembled WGS sequence"/>
</dbReference>
<gene>
    <name evidence="1" type="ORF">LTR84_007688</name>
</gene>
<accession>A0AAV9NKS1</accession>
<dbReference type="EMBL" id="JAVRRD010000003">
    <property type="protein sequence ID" value="KAK5061146.1"/>
    <property type="molecule type" value="Genomic_DNA"/>
</dbReference>